<keyword evidence="4" id="KW-0067">ATP-binding</keyword>
<organism evidence="6 7">
    <name type="scientific">Helianthus annuus</name>
    <name type="common">Common sunflower</name>
    <dbReference type="NCBI Taxonomy" id="4232"/>
    <lineage>
        <taxon>Eukaryota</taxon>
        <taxon>Viridiplantae</taxon>
        <taxon>Streptophyta</taxon>
        <taxon>Embryophyta</taxon>
        <taxon>Tracheophyta</taxon>
        <taxon>Spermatophyta</taxon>
        <taxon>Magnoliopsida</taxon>
        <taxon>eudicotyledons</taxon>
        <taxon>Gunneridae</taxon>
        <taxon>Pentapetalae</taxon>
        <taxon>asterids</taxon>
        <taxon>campanulids</taxon>
        <taxon>Asterales</taxon>
        <taxon>Asteraceae</taxon>
        <taxon>Asteroideae</taxon>
        <taxon>Heliantheae alliance</taxon>
        <taxon>Heliantheae</taxon>
        <taxon>Helianthus</taxon>
    </lineage>
</organism>
<dbReference type="SMART" id="SM00220">
    <property type="entry name" value="S_TKc"/>
    <property type="match status" value="1"/>
</dbReference>
<dbReference type="EMBL" id="MNCJ02000317">
    <property type="protein sequence ID" value="KAF5819562.1"/>
    <property type="molecule type" value="Genomic_DNA"/>
</dbReference>
<evidence type="ECO:0000313" key="6">
    <source>
        <dbReference type="EMBL" id="KAF5819562.1"/>
    </source>
</evidence>
<gene>
    <name evidence="6" type="ORF">HanXRQr2_Chr02g0079001</name>
</gene>
<evidence type="ECO:0000256" key="4">
    <source>
        <dbReference type="ARBA" id="ARBA00022840"/>
    </source>
</evidence>
<keyword evidence="7" id="KW-1185">Reference proteome</keyword>
<dbReference type="PROSITE" id="PS50011">
    <property type="entry name" value="PROTEIN_KINASE_DOM"/>
    <property type="match status" value="1"/>
</dbReference>
<dbReference type="InterPro" id="IPR000719">
    <property type="entry name" value="Prot_kinase_dom"/>
</dbReference>
<evidence type="ECO:0000256" key="1">
    <source>
        <dbReference type="ARBA" id="ARBA00022679"/>
    </source>
</evidence>
<protein>
    <recommendedName>
        <fullName evidence="5">Protein kinase domain-containing protein</fullName>
    </recommendedName>
</protein>
<evidence type="ECO:0000256" key="2">
    <source>
        <dbReference type="ARBA" id="ARBA00022741"/>
    </source>
</evidence>
<name>A0A9K3NZY5_HELAN</name>
<evidence type="ECO:0000313" key="7">
    <source>
        <dbReference type="Proteomes" id="UP000215914"/>
    </source>
</evidence>
<dbReference type="Proteomes" id="UP000215914">
    <property type="component" value="Unassembled WGS sequence"/>
</dbReference>
<dbReference type="Pfam" id="PF00069">
    <property type="entry name" value="Pkinase"/>
    <property type="match status" value="1"/>
</dbReference>
<dbReference type="Gene3D" id="1.10.510.10">
    <property type="entry name" value="Transferase(Phosphotransferase) domain 1"/>
    <property type="match status" value="1"/>
</dbReference>
<reference evidence="6" key="2">
    <citation type="submission" date="2020-06" db="EMBL/GenBank/DDBJ databases">
        <title>Helianthus annuus Genome sequencing and assembly Release 2.</title>
        <authorList>
            <person name="Gouzy J."/>
            <person name="Langlade N."/>
            <person name="Munos S."/>
        </authorList>
    </citation>
    <scope>NUCLEOTIDE SEQUENCE</scope>
    <source>
        <tissue evidence="6">Leaves</tissue>
    </source>
</reference>
<feature type="domain" description="Protein kinase" evidence="5">
    <location>
        <begin position="1"/>
        <end position="234"/>
    </location>
</feature>
<keyword evidence="3" id="KW-0418">Kinase</keyword>
<dbReference type="InterPro" id="IPR008271">
    <property type="entry name" value="Ser/Thr_kinase_AS"/>
</dbReference>
<dbReference type="FunFam" id="1.10.510.10:FF:001106">
    <property type="entry name" value="Probable LRR receptor-like serine/threonine-protein kinase At1g29720"/>
    <property type="match status" value="1"/>
</dbReference>
<proteinExistence type="predicted"/>
<dbReference type="GO" id="GO:0004672">
    <property type="term" value="F:protein kinase activity"/>
    <property type="evidence" value="ECO:0007669"/>
    <property type="project" value="InterPro"/>
</dbReference>
<dbReference type="SUPFAM" id="SSF56112">
    <property type="entry name" value="Protein kinase-like (PK-like)"/>
    <property type="match status" value="1"/>
</dbReference>
<dbReference type="InterPro" id="IPR052059">
    <property type="entry name" value="CR_Ser/Thr_kinase"/>
</dbReference>
<reference evidence="6" key="1">
    <citation type="journal article" date="2017" name="Nature">
        <title>The sunflower genome provides insights into oil metabolism, flowering and Asterid evolution.</title>
        <authorList>
            <person name="Badouin H."/>
            <person name="Gouzy J."/>
            <person name="Grassa C.J."/>
            <person name="Murat F."/>
            <person name="Staton S.E."/>
            <person name="Cottret L."/>
            <person name="Lelandais-Briere C."/>
            <person name="Owens G.L."/>
            <person name="Carrere S."/>
            <person name="Mayjonade B."/>
            <person name="Legrand L."/>
            <person name="Gill N."/>
            <person name="Kane N.C."/>
            <person name="Bowers J.E."/>
            <person name="Hubner S."/>
            <person name="Bellec A."/>
            <person name="Berard A."/>
            <person name="Berges H."/>
            <person name="Blanchet N."/>
            <person name="Boniface M.C."/>
            <person name="Brunel D."/>
            <person name="Catrice O."/>
            <person name="Chaidir N."/>
            <person name="Claudel C."/>
            <person name="Donnadieu C."/>
            <person name="Faraut T."/>
            <person name="Fievet G."/>
            <person name="Helmstetter N."/>
            <person name="King M."/>
            <person name="Knapp S.J."/>
            <person name="Lai Z."/>
            <person name="Le Paslier M.C."/>
            <person name="Lippi Y."/>
            <person name="Lorenzon L."/>
            <person name="Mandel J.R."/>
            <person name="Marage G."/>
            <person name="Marchand G."/>
            <person name="Marquand E."/>
            <person name="Bret-Mestries E."/>
            <person name="Morien E."/>
            <person name="Nambeesan S."/>
            <person name="Nguyen T."/>
            <person name="Pegot-Espagnet P."/>
            <person name="Pouilly N."/>
            <person name="Raftis F."/>
            <person name="Sallet E."/>
            <person name="Schiex T."/>
            <person name="Thomas J."/>
            <person name="Vandecasteele C."/>
            <person name="Vares D."/>
            <person name="Vear F."/>
            <person name="Vautrin S."/>
            <person name="Crespi M."/>
            <person name="Mangin B."/>
            <person name="Burke J.M."/>
            <person name="Salse J."/>
            <person name="Munos S."/>
            <person name="Vincourt P."/>
            <person name="Rieseberg L.H."/>
            <person name="Langlade N.B."/>
        </authorList>
    </citation>
    <scope>NUCLEOTIDE SEQUENCE</scope>
    <source>
        <tissue evidence="6">Leaves</tissue>
    </source>
</reference>
<dbReference type="InterPro" id="IPR011009">
    <property type="entry name" value="Kinase-like_dom_sf"/>
</dbReference>
<dbReference type="PROSITE" id="PS00108">
    <property type="entry name" value="PROTEIN_KINASE_ST"/>
    <property type="match status" value="1"/>
</dbReference>
<keyword evidence="2" id="KW-0547">Nucleotide-binding</keyword>
<dbReference type="AlphaFoldDB" id="A0A9K3NZY5"/>
<dbReference type="Gramene" id="mRNA:HanXRQr2_Chr02g0079001">
    <property type="protein sequence ID" value="mRNA:HanXRQr2_Chr02g0079001"/>
    <property type="gene ID" value="HanXRQr2_Chr02g0079001"/>
</dbReference>
<keyword evidence="1 6" id="KW-0808">Transferase</keyword>
<accession>A0A9K3NZY5</accession>
<dbReference type="PANTHER" id="PTHR47973">
    <property type="entry name" value="CYSTEINE-RICH RECEPTOR-LIKE PROTEIN KINASE 3"/>
    <property type="match status" value="1"/>
</dbReference>
<evidence type="ECO:0000259" key="5">
    <source>
        <dbReference type="PROSITE" id="PS50011"/>
    </source>
</evidence>
<comment type="caution">
    <text evidence="6">The sequence shown here is derived from an EMBL/GenBank/DDBJ whole genome shotgun (WGS) entry which is preliminary data.</text>
</comment>
<evidence type="ECO:0000256" key="3">
    <source>
        <dbReference type="ARBA" id="ARBA00022777"/>
    </source>
</evidence>
<sequence length="248" mass="27904">MSKAKLTWPMRLNICKGIARGLVYLHDESHLRIIHRDIKASNILLDEDHNAKVSDFGLAKLSDDGNTHINTRIVGTMGYMAPEYAMGGHLTTKADVYSFGILTLEIVSGISCNKNISYKSETEQYLNLYDWVCLLHVKGTLLELVDPDLGSEYSPEEALTIIQVAFLCTKGHFCRPTMSQTLSVLEGQTNVQDLEKELLSSTTYPDKKHLMKQLWPDHSEIHPTHGEPLTESFVTESFVTESFIRESS</sequence>
<dbReference type="GO" id="GO:0005524">
    <property type="term" value="F:ATP binding"/>
    <property type="evidence" value="ECO:0007669"/>
    <property type="project" value="UniProtKB-KW"/>
</dbReference>